<sequence>MTAQPKRYITEQEYLVFERASTSKHEYFDGQIYAMAGASRIHNLIAGNTLAALHGQLRRKPCQVFPSDMRVKVTRTGLNTYPDLVVICGEPEYTDDALDTLINPFVLIEILSPSTERYDRGMKAQHYRTIETLQDYILIAQDHFHIEHYARQDNGLWLLQEAIGIGSALIIHSIECTLALEDVYEKVDITPENPGISREIPPE</sequence>
<dbReference type="InterPro" id="IPR012296">
    <property type="entry name" value="Nuclease_put_TT1808"/>
</dbReference>
<dbReference type="SUPFAM" id="SSF52980">
    <property type="entry name" value="Restriction endonuclease-like"/>
    <property type="match status" value="1"/>
</dbReference>
<name>A0ABS4DH42_9CHLR</name>
<accession>A0ABS4DH42</accession>
<dbReference type="InterPro" id="IPR011335">
    <property type="entry name" value="Restrct_endonuc-II-like"/>
</dbReference>
<protein>
    <submittedName>
        <fullName evidence="2">Uma2 family endonuclease</fullName>
    </submittedName>
</protein>
<dbReference type="GO" id="GO:0004519">
    <property type="term" value="F:endonuclease activity"/>
    <property type="evidence" value="ECO:0007669"/>
    <property type="project" value="UniProtKB-KW"/>
</dbReference>
<keyword evidence="2" id="KW-0540">Nuclease</keyword>
<dbReference type="CDD" id="cd06260">
    <property type="entry name" value="DUF820-like"/>
    <property type="match status" value="1"/>
</dbReference>
<dbReference type="EMBL" id="SIJK02000093">
    <property type="protein sequence ID" value="MBP1468771.1"/>
    <property type="molecule type" value="Genomic_DNA"/>
</dbReference>
<evidence type="ECO:0000313" key="2">
    <source>
        <dbReference type="EMBL" id="MBP1468771.1"/>
    </source>
</evidence>
<keyword evidence="2" id="KW-0255">Endonuclease</keyword>
<dbReference type="Pfam" id="PF05685">
    <property type="entry name" value="Uma2"/>
    <property type="match status" value="1"/>
</dbReference>
<keyword evidence="3" id="KW-1185">Reference proteome</keyword>
<gene>
    <name evidence="2" type="ORF">EYB53_023880</name>
</gene>
<dbReference type="RefSeq" id="WP_135481856.1">
    <property type="nucleotide sequence ID" value="NZ_SIJK02000093.1"/>
</dbReference>
<proteinExistence type="predicted"/>
<organism evidence="2 3">
    <name type="scientific">Candidatus Chloroploca mongolica</name>
    <dbReference type="NCBI Taxonomy" id="2528176"/>
    <lineage>
        <taxon>Bacteria</taxon>
        <taxon>Bacillati</taxon>
        <taxon>Chloroflexota</taxon>
        <taxon>Chloroflexia</taxon>
        <taxon>Chloroflexales</taxon>
        <taxon>Chloroflexineae</taxon>
        <taxon>Oscillochloridaceae</taxon>
        <taxon>Candidatus Chloroploca</taxon>
    </lineage>
</organism>
<comment type="caution">
    <text evidence="2">The sequence shown here is derived from an EMBL/GenBank/DDBJ whole genome shotgun (WGS) entry which is preliminary data.</text>
</comment>
<evidence type="ECO:0000259" key="1">
    <source>
        <dbReference type="Pfam" id="PF05685"/>
    </source>
</evidence>
<keyword evidence="2" id="KW-0378">Hydrolase</keyword>
<dbReference type="PANTHER" id="PTHR36558">
    <property type="entry name" value="GLR1098 PROTEIN"/>
    <property type="match status" value="1"/>
</dbReference>
<evidence type="ECO:0000313" key="3">
    <source>
        <dbReference type="Proteomes" id="UP001193081"/>
    </source>
</evidence>
<reference evidence="2 3" key="1">
    <citation type="submission" date="2021-03" db="EMBL/GenBank/DDBJ databases">
        <authorList>
            <person name="Grouzdev D.S."/>
        </authorList>
    </citation>
    <scope>NUCLEOTIDE SEQUENCE [LARGE SCALE GENOMIC DNA]</scope>
    <source>
        <strain evidence="2 3">M50-1</strain>
    </source>
</reference>
<feature type="domain" description="Putative restriction endonuclease" evidence="1">
    <location>
        <begin position="12"/>
        <end position="170"/>
    </location>
</feature>
<dbReference type="InterPro" id="IPR008538">
    <property type="entry name" value="Uma2"/>
</dbReference>
<dbReference type="Gene3D" id="3.90.1570.10">
    <property type="entry name" value="tt1808, chain A"/>
    <property type="match status" value="1"/>
</dbReference>
<dbReference type="PANTHER" id="PTHR36558:SF1">
    <property type="entry name" value="RESTRICTION ENDONUCLEASE DOMAIN-CONTAINING PROTEIN-RELATED"/>
    <property type="match status" value="1"/>
</dbReference>
<dbReference type="Proteomes" id="UP001193081">
    <property type="component" value="Unassembled WGS sequence"/>
</dbReference>